<evidence type="ECO:0000256" key="1">
    <source>
        <dbReference type="ARBA" id="ARBA00012346"/>
    </source>
</evidence>
<evidence type="ECO:0000259" key="5">
    <source>
        <dbReference type="Pfam" id="PF06094"/>
    </source>
</evidence>
<feature type="domain" description="Gamma-glutamylcyclotransferase AIG2-like" evidence="5">
    <location>
        <begin position="96"/>
        <end position="161"/>
    </location>
</feature>
<keyword evidence="2" id="KW-0456">Lyase</keyword>
<keyword evidence="7" id="KW-1185">Reference proteome</keyword>
<dbReference type="PANTHER" id="PTHR12935:SF0">
    <property type="entry name" value="GAMMA-GLUTAMYLCYCLOTRANSFERASE"/>
    <property type="match status" value="1"/>
</dbReference>
<dbReference type="Pfam" id="PF06094">
    <property type="entry name" value="GGACT"/>
    <property type="match status" value="1"/>
</dbReference>
<gene>
    <name evidence="6" type="ORF">FLONG3_7600</name>
</gene>
<dbReference type="InterPro" id="IPR013024">
    <property type="entry name" value="GGCT-like"/>
</dbReference>
<dbReference type="Gene3D" id="3.10.490.10">
    <property type="entry name" value="Gamma-glutamyl cyclotransferase-like"/>
    <property type="match status" value="1"/>
</dbReference>
<dbReference type="CDD" id="cd06661">
    <property type="entry name" value="GGCT_like"/>
    <property type="match status" value="1"/>
</dbReference>
<dbReference type="InterPro" id="IPR036568">
    <property type="entry name" value="GGCT-like_sf"/>
</dbReference>
<dbReference type="AlphaFoldDB" id="A0A395SC43"/>
<dbReference type="PANTHER" id="PTHR12935">
    <property type="entry name" value="GAMMA-GLUTAMYLCYCLOTRANSFERASE"/>
    <property type="match status" value="1"/>
</dbReference>
<evidence type="ECO:0000313" key="7">
    <source>
        <dbReference type="Proteomes" id="UP000266234"/>
    </source>
</evidence>
<protein>
    <recommendedName>
        <fullName evidence="1">gamma-glutamylcyclotransferase</fullName>
        <ecNumber evidence="1">4.3.2.9</ecNumber>
    </recommendedName>
</protein>
<dbReference type="InterPro" id="IPR017939">
    <property type="entry name" value="G-Glutamylcylcotransferase"/>
</dbReference>
<dbReference type="SUPFAM" id="SSF110857">
    <property type="entry name" value="Gamma-glutamyl cyclotransferase-like"/>
    <property type="match status" value="1"/>
</dbReference>
<accession>A0A395SC43</accession>
<feature type="active site" description="Proton acceptor" evidence="3">
    <location>
        <position position="126"/>
    </location>
</feature>
<dbReference type="EMBL" id="PXOG01000176">
    <property type="protein sequence ID" value="RGP69943.1"/>
    <property type="molecule type" value="Genomic_DNA"/>
</dbReference>
<organism evidence="6 7">
    <name type="scientific">Fusarium longipes</name>
    <dbReference type="NCBI Taxonomy" id="694270"/>
    <lineage>
        <taxon>Eukaryota</taxon>
        <taxon>Fungi</taxon>
        <taxon>Dikarya</taxon>
        <taxon>Ascomycota</taxon>
        <taxon>Pezizomycotina</taxon>
        <taxon>Sordariomycetes</taxon>
        <taxon>Hypocreomycetidae</taxon>
        <taxon>Hypocreales</taxon>
        <taxon>Nectriaceae</taxon>
        <taxon>Fusarium</taxon>
    </lineage>
</organism>
<reference evidence="6 7" key="1">
    <citation type="journal article" date="2018" name="PLoS Pathog.">
        <title>Evolution of structural diversity of trichothecenes, a family of toxins produced by plant pathogenic and entomopathogenic fungi.</title>
        <authorList>
            <person name="Proctor R.H."/>
            <person name="McCormick S.P."/>
            <person name="Kim H.S."/>
            <person name="Cardoza R.E."/>
            <person name="Stanley A.M."/>
            <person name="Lindo L."/>
            <person name="Kelly A."/>
            <person name="Brown D.W."/>
            <person name="Lee T."/>
            <person name="Vaughan M.M."/>
            <person name="Alexander N.J."/>
            <person name="Busman M."/>
            <person name="Gutierrez S."/>
        </authorList>
    </citation>
    <scope>NUCLEOTIDE SEQUENCE [LARGE SCALE GENOMIC DNA]</scope>
    <source>
        <strain evidence="6 7">NRRL 20695</strain>
    </source>
</reference>
<evidence type="ECO:0000256" key="2">
    <source>
        <dbReference type="ARBA" id="ARBA00023239"/>
    </source>
</evidence>
<evidence type="ECO:0000313" key="6">
    <source>
        <dbReference type="EMBL" id="RGP69943.1"/>
    </source>
</evidence>
<dbReference type="STRING" id="694270.A0A395SC43"/>
<dbReference type="Proteomes" id="UP000266234">
    <property type="component" value="Unassembled WGS sequence"/>
</dbReference>
<proteinExistence type="predicted"/>
<name>A0A395SC43_9HYPO</name>
<dbReference type="InterPro" id="IPR009288">
    <property type="entry name" value="AIG2-like_dom"/>
</dbReference>
<evidence type="ECO:0000256" key="4">
    <source>
        <dbReference type="PIRSR" id="PIRSR617939-2"/>
    </source>
</evidence>
<sequence length="204" mass="23653">MSSQGDSQRSQDSTMTEVQENASEVLYFAYGSNLSTKQMRKRCPHSTPVGLAYLKGWKWIINHRGYANVVQPFVDSDDDTPDAESNKQLTVRAKEKAAMREESEDGVYGLLYLVPPADEERLDGYEGVPWAYNKFKVDVKWANATGDEDNTLKALIYIDDMRVDEYEYRLEGEYVDRMEEGIRDAIEDWGLDEEYVNKVMRRFW</sequence>
<dbReference type="EC" id="4.3.2.9" evidence="1"/>
<comment type="caution">
    <text evidence="6">The sequence shown here is derived from an EMBL/GenBank/DDBJ whole genome shotgun (WGS) entry which is preliminary data.</text>
</comment>
<dbReference type="OrthoDB" id="2924818at2759"/>
<evidence type="ECO:0000256" key="3">
    <source>
        <dbReference type="PIRSR" id="PIRSR617939-1"/>
    </source>
</evidence>
<feature type="binding site" evidence="4">
    <location>
        <begin position="27"/>
        <end position="32"/>
    </location>
    <ligand>
        <name>substrate</name>
    </ligand>
</feature>
<dbReference type="GO" id="GO:0003839">
    <property type="term" value="F:gamma-glutamylcyclotransferase activity"/>
    <property type="evidence" value="ECO:0007669"/>
    <property type="project" value="UniProtKB-EC"/>
</dbReference>